<dbReference type="InterPro" id="IPR059100">
    <property type="entry name" value="TSP3_bac"/>
</dbReference>
<dbReference type="SUPFAM" id="SSF103647">
    <property type="entry name" value="TSP type-3 repeat"/>
    <property type="match status" value="1"/>
</dbReference>
<feature type="region of interest" description="Disordered" evidence="5">
    <location>
        <begin position="25"/>
        <end position="95"/>
    </location>
</feature>
<protein>
    <recommendedName>
        <fullName evidence="6">GPI inositol-deacylase PGAP1-like alpha/beta domain-containing protein</fullName>
    </recommendedName>
</protein>
<name>A0A7D4BK36_9BACL</name>
<dbReference type="PANTHER" id="PTHR37467:SF1">
    <property type="entry name" value="EXPORTED CALCIUM-BINDING GLYCOPROTEIN"/>
    <property type="match status" value="1"/>
</dbReference>
<evidence type="ECO:0000256" key="2">
    <source>
        <dbReference type="ARBA" id="ARBA00022525"/>
    </source>
</evidence>
<dbReference type="Proteomes" id="UP000503088">
    <property type="component" value="Chromosome"/>
</dbReference>
<dbReference type="AlphaFoldDB" id="A0A7D4BK36"/>
<dbReference type="KEGG" id="kpul:GXN76_09045"/>
<keyword evidence="8" id="KW-1185">Reference proteome</keyword>
<dbReference type="Pfam" id="PF18884">
    <property type="entry name" value="TSP3_bac"/>
    <property type="match status" value="3"/>
</dbReference>
<dbReference type="GO" id="GO:0005509">
    <property type="term" value="F:calcium ion binding"/>
    <property type="evidence" value="ECO:0007669"/>
    <property type="project" value="InterPro"/>
</dbReference>
<accession>A0A7D4BK36</accession>
<feature type="domain" description="GPI inositol-deacylase PGAP1-like alpha/beta" evidence="6">
    <location>
        <begin position="469"/>
        <end position="530"/>
    </location>
</feature>
<dbReference type="GO" id="GO:0016788">
    <property type="term" value="F:hydrolase activity, acting on ester bonds"/>
    <property type="evidence" value="ECO:0007669"/>
    <property type="project" value="InterPro"/>
</dbReference>
<evidence type="ECO:0000259" key="6">
    <source>
        <dbReference type="Pfam" id="PF07819"/>
    </source>
</evidence>
<dbReference type="InterPro" id="IPR053180">
    <property type="entry name" value="Ca-binding_acidic-repeat"/>
</dbReference>
<sequence length="624" mass="70084">MKYTVRGFLTCDGLNDFYENWSVLNPRSKDTDNNGIPDGQEDTDNDGLTNLEEQKLNTNPSDPDSDDDGINDKDEIEKYGTDPTKKDTDQDGLSDSFEIEVTKTDPLNKDSNNNGVLDGDEERKYEIKDNEWGIKGFATGKGHVPEKYTIRQTPILIMQEADYQLVFDINSTDPSITFDLRIPLESTNNNPTLFRYQYRDKNNVGLVEVPNQKINKQRKNLEVEVKGSDTFVVVEKPIFNSFVPKTDNIRKFKHDQLNDKAKVKGLPGVKISADKVSKDGTMKITKKAKHNLPDNKTKDSTYTVKYKIVNIIDEGNEQFAELQPITNQSGLPYVILLHGYGASGISGGTSESLGFTNAWSNSALWNSDPERAEAERDIEPHETFSGTSYSEGEQLSYSQPDVHYITGISDSENIGPFLTNVPYPDWNPSYTENVDLFIFEYDNDAQDIYLNSYHLQNYIGNLKALGIIPGDERVKLVAHSMGGLVSRYTIENIDSAHVDELMTIGSPHFGSDLVDWLPSDMNRNTSCLWNDPKDGCFPLSGNNPDTEYSLFFAGYINNNLANSSHWLYQPIDNKPAGMSYGDWYRAIYFKGEVSGDIDDYFVNVDSAFGSDLEFSSPLPSLDVT</sequence>
<dbReference type="Gene3D" id="3.40.50.1820">
    <property type="entry name" value="alpha/beta hydrolase"/>
    <property type="match status" value="1"/>
</dbReference>
<dbReference type="EMBL" id="CP048104">
    <property type="protein sequence ID" value="QKG84610.1"/>
    <property type="molecule type" value="Genomic_DNA"/>
</dbReference>
<evidence type="ECO:0000313" key="7">
    <source>
        <dbReference type="EMBL" id="QKG84610.1"/>
    </source>
</evidence>
<evidence type="ECO:0000256" key="5">
    <source>
        <dbReference type="SAM" id="MobiDB-lite"/>
    </source>
</evidence>
<evidence type="ECO:0000256" key="3">
    <source>
        <dbReference type="ARBA" id="ARBA00022729"/>
    </source>
</evidence>
<evidence type="ECO:0000313" key="8">
    <source>
        <dbReference type="Proteomes" id="UP000503088"/>
    </source>
</evidence>
<proteinExistence type="predicted"/>
<comment type="subcellular location">
    <subcellularLocation>
        <location evidence="1">Secreted</location>
    </subcellularLocation>
</comment>
<keyword evidence="2" id="KW-0964">Secreted</keyword>
<gene>
    <name evidence="7" type="ORF">GXN76_09045</name>
</gene>
<dbReference type="SUPFAM" id="SSF53474">
    <property type="entry name" value="alpha/beta-Hydrolases"/>
    <property type="match status" value="1"/>
</dbReference>
<dbReference type="InterPro" id="IPR029058">
    <property type="entry name" value="AB_hydrolase_fold"/>
</dbReference>
<feature type="compositionally biased region" description="Basic and acidic residues" evidence="5">
    <location>
        <begin position="70"/>
        <end position="89"/>
    </location>
</feature>
<dbReference type="Pfam" id="PF07819">
    <property type="entry name" value="PGAP1"/>
    <property type="match status" value="1"/>
</dbReference>
<dbReference type="PANTHER" id="PTHR37467">
    <property type="entry name" value="EXPORTED CALCIUM-BINDING GLYCOPROTEIN-RELATED"/>
    <property type="match status" value="1"/>
</dbReference>
<keyword evidence="3" id="KW-0732">Signal</keyword>
<dbReference type="InterPro" id="IPR028974">
    <property type="entry name" value="TSP_type-3_rpt"/>
</dbReference>
<dbReference type="RefSeq" id="WP_173222466.1">
    <property type="nucleotide sequence ID" value="NZ_CP048104.1"/>
</dbReference>
<reference evidence="7 8" key="1">
    <citation type="submission" date="2020-01" db="EMBL/GenBank/DDBJ databases">
        <authorList>
            <person name="Gulvik C.A."/>
            <person name="Batra D.G."/>
        </authorList>
    </citation>
    <scope>NUCLEOTIDE SEQUENCE [LARGE SCALE GENOMIC DNA]</scope>
    <source>
        <strain evidence="7 8">W9323</strain>
    </source>
</reference>
<keyword evidence="4" id="KW-0106">Calcium</keyword>
<evidence type="ECO:0000256" key="1">
    <source>
        <dbReference type="ARBA" id="ARBA00004613"/>
    </source>
</evidence>
<organism evidence="7 8">
    <name type="scientific">Kroppenstedtia pulmonis</name>
    <dbReference type="NCBI Taxonomy" id="1380685"/>
    <lineage>
        <taxon>Bacteria</taxon>
        <taxon>Bacillati</taxon>
        <taxon>Bacillota</taxon>
        <taxon>Bacilli</taxon>
        <taxon>Bacillales</taxon>
        <taxon>Thermoactinomycetaceae</taxon>
        <taxon>Kroppenstedtia</taxon>
    </lineage>
</organism>
<evidence type="ECO:0000256" key="4">
    <source>
        <dbReference type="ARBA" id="ARBA00022837"/>
    </source>
</evidence>
<dbReference type="InterPro" id="IPR012908">
    <property type="entry name" value="PGAP1-ab_dom-like"/>
</dbReference>